<proteinExistence type="predicted"/>
<dbReference type="InterPro" id="IPR006311">
    <property type="entry name" value="TAT_signal"/>
</dbReference>
<accession>A0ABU5IEW6</accession>
<keyword evidence="1" id="KW-1133">Transmembrane helix</keyword>
<dbReference type="EMBL" id="JAXOJX010000021">
    <property type="protein sequence ID" value="MDZ5457667.1"/>
    <property type="molecule type" value="Genomic_DNA"/>
</dbReference>
<sequence length="64" mass="6532">MKLPVAAALALPFLGALRRSRTRRAALAWGLALVPAVALGLCADPQALARLRVDAVLLGASCGP</sequence>
<keyword evidence="1" id="KW-0812">Transmembrane</keyword>
<keyword evidence="1" id="KW-0472">Membrane</keyword>
<evidence type="ECO:0000313" key="3">
    <source>
        <dbReference type="Proteomes" id="UP001293718"/>
    </source>
</evidence>
<protein>
    <submittedName>
        <fullName evidence="2">Uncharacterized protein</fullName>
    </submittedName>
</protein>
<name>A0ABU5IEW6_9BURK</name>
<evidence type="ECO:0000313" key="2">
    <source>
        <dbReference type="EMBL" id="MDZ5457667.1"/>
    </source>
</evidence>
<gene>
    <name evidence="2" type="ORF">SM757_13890</name>
</gene>
<organism evidence="2 3">
    <name type="scientific">Azohydromonas lata</name>
    <dbReference type="NCBI Taxonomy" id="45677"/>
    <lineage>
        <taxon>Bacteria</taxon>
        <taxon>Pseudomonadati</taxon>
        <taxon>Pseudomonadota</taxon>
        <taxon>Betaproteobacteria</taxon>
        <taxon>Burkholderiales</taxon>
        <taxon>Sphaerotilaceae</taxon>
        <taxon>Azohydromonas</taxon>
    </lineage>
</organism>
<dbReference type="Proteomes" id="UP001293718">
    <property type="component" value="Unassembled WGS sequence"/>
</dbReference>
<feature type="transmembrane region" description="Helical" evidence="1">
    <location>
        <begin position="26"/>
        <end position="43"/>
    </location>
</feature>
<dbReference type="PROSITE" id="PS51318">
    <property type="entry name" value="TAT"/>
    <property type="match status" value="1"/>
</dbReference>
<dbReference type="RefSeq" id="WP_322465923.1">
    <property type="nucleotide sequence ID" value="NZ_JAXOJX010000021.1"/>
</dbReference>
<comment type="caution">
    <text evidence="2">The sequence shown here is derived from an EMBL/GenBank/DDBJ whole genome shotgun (WGS) entry which is preliminary data.</text>
</comment>
<keyword evidence="3" id="KW-1185">Reference proteome</keyword>
<evidence type="ECO:0000256" key="1">
    <source>
        <dbReference type="SAM" id="Phobius"/>
    </source>
</evidence>
<reference evidence="2 3" key="1">
    <citation type="submission" date="2023-11" db="EMBL/GenBank/DDBJ databases">
        <title>Draft genome of Azohydromonas lata strain H1 (DSM1123), a polyhydroxyalkanoate producer.</title>
        <authorList>
            <person name="Traversa D."/>
            <person name="D'Addabbo P."/>
            <person name="Pazzani C."/>
            <person name="Manzari C."/>
            <person name="Chiara M."/>
            <person name="Scrascia M."/>
        </authorList>
    </citation>
    <scope>NUCLEOTIDE SEQUENCE [LARGE SCALE GENOMIC DNA]</scope>
    <source>
        <strain evidence="2 3">H1</strain>
    </source>
</reference>